<comment type="caution">
    <text evidence="2">Lacks conserved residue(s) required for the propagation of feature annotation.</text>
</comment>
<feature type="transmembrane region" description="Helical" evidence="3">
    <location>
        <begin position="167"/>
        <end position="184"/>
    </location>
</feature>
<dbReference type="PROSITE" id="PS50068">
    <property type="entry name" value="LDLRA_2"/>
    <property type="match status" value="1"/>
</dbReference>
<gene>
    <name evidence="6" type="primary">LOC106176340</name>
</gene>
<name>A0A1S3JVP5_LINAN</name>
<dbReference type="OrthoDB" id="10062665at2759"/>
<keyword evidence="3" id="KW-0812">Transmembrane</keyword>
<keyword evidence="3" id="KW-1133">Transmembrane helix</keyword>
<dbReference type="Gene3D" id="4.10.400.10">
    <property type="entry name" value="Low-density Lipoprotein Receptor"/>
    <property type="match status" value="1"/>
</dbReference>
<reference evidence="6" key="1">
    <citation type="submission" date="2025-08" db="UniProtKB">
        <authorList>
            <consortium name="RefSeq"/>
        </authorList>
    </citation>
    <scope>IDENTIFICATION</scope>
    <source>
        <tissue evidence="6">Gonads</tissue>
    </source>
</reference>
<evidence type="ECO:0000313" key="5">
    <source>
        <dbReference type="Proteomes" id="UP000085678"/>
    </source>
</evidence>
<keyword evidence="3" id="KW-0472">Membrane</keyword>
<dbReference type="Pfam" id="PF00057">
    <property type="entry name" value="Ldl_recept_a"/>
    <property type="match status" value="1"/>
</dbReference>
<feature type="chain" id="PRO_5010339048" evidence="4">
    <location>
        <begin position="22"/>
        <end position="185"/>
    </location>
</feature>
<dbReference type="CDD" id="cd00112">
    <property type="entry name" value="LDLa"/>
    <property type="match status" value="1"/>
</dbReference>
<evidence type="ECO:0000256" key="1">
    <source>
        <dbReference type="ARBA" id="ARBA00023157"/>
    </source>
</evidence>
<keyword evidence="1 2" id="KW-1015">Disulfide bond</keyword>
<dbReference type="AlphaFoldDB" id="A0A1S3JVP5"/>
<evidence type="ECO:0000313" key="6">
    <source>
        <dbReference type="RefSeq" id="XP_013414134.1"/>
    </source>
</evidence>
<keyword evidence="4" id="KW-0732">Signal</keyword>
<organism evidence="5 6">
    <name type="scientific">Lingula anatina</name>
    <name type="common">Brachiopod</name>
    <name type="synonym">Lingula unguis</name>
    <dbReference type="NCBI Taxonomy" id="7574"/>
    <lineage>
        <taxon>Eukaryota</taxon>
        <taxon>Metazoa</taxon>
        <taxon>Spiralia</taxon>
        <taxon>Lophotrochozoa</taxon>
        <taxon>Brachiopoda</taxon>
        <taxon>Linguliformea</taxon>
        <taxon>Lingulata</taxon>
        <taxon>Lingulida</taxon>
        <taxon>Linguloidea</taxon>
        <taxon>Lingulidae</taxon>
        <taxon>Lingula</taxon>
    </lineage>
</organism>
<dbReference type="InterPro" id="IPR036055">
    <property type="entry name" value="LDL_receptor-like_sf"/>
</dbReference>
<evidence type="ECO:0000256" key="3">
    <source>
        <dbReference type="SAM" id="Phobius"/>
    </source>
</evidence>
<keyword evidence="5" id="KW-1185">Reference proteome</keyword>
<dbReference type="RefSeq" id="XP_013414134.1">
    <property type="nucleotide sequence ID" value="XM_013558680.1"/>
</dbReference>
<evidence type="ECO:0000256" key="2">
    <source>
        <dbReference type="PROSITE-ProRule" id="PRU00124"/>
    </source>
</evidence>
<dbReference type="InterPro" id="IPR002172">
    <property type="entry name" value="LDrepeatLR_classA_rpt"/>
</dbReference>
<feature type="disulfide bond" evidence="2">
    <location>
        <begin position="37"/>
        <end position="55"/>
    </location>
</feature>
<dbReference type="GeneID" id="106176340"/>
<evidence type="ECO:0000256" key="4">
    <source>
        <dbReference type="SAM" id="SignalP"/>
    </source>
</evidence>
<dbReference type="InParanoid" id="A0A1S3JVP5"/>
<dbReference type="SMART" id="SM00192">
    <property type="entry name" value="LDLa"/>
    <property type="match status" value="1"/>
</dbReference>
<proteinExistence type="predicted"/>
<sequence length="185" mass="20776">MDVKNSYLIAVLVLLTGTVSAYESCEHDYGKYDGFKCKNGECINPKYMCDGEADCIDESDESWERAGCTIHNQRRGYRCYKCVDCEFWHMNIYTTGCLYGCRKTIISSSPAGAIDTTLTRTVSRDCAVYSSQRPVRDECLLQSTEKRIDCTCLSNICNKAQTIKTNGMQFLLGLLVFAVVSIILI</sequence>
<feature type="signal peptide" evidence="4">
    <location>
        <begin position="1"/>
        <end position="21"/>
    </location>
</feature>
<dbReference type="SUPFAM" id="SSF57424">
    <property type="entry name" value="LDL receptor-like module"/>
    <property type="match status" value="1"/>
</dbReference>
<accession>A0A1S3JVP5</accession>
<dbReference type="Proteomes" id="UP000085678">
    <property type="component" value="Unplaced"/>
</dbReference>
<protein>
    <submittedName>
        <fullName evidence="6">Low-density lipoprotein receptor-like</fullName>
    </submittedName>
</protein>
<dbReference type="KEGG" id="lak:106176340"/>